<dbReference type="Pfam" id="PF00825">
    <property type="entry name" value="Ribonuclease_P"/>
    <property type="match status" value="1"/>
</dbReference>
<dbReference type="SUPFAM" id="SSF54211">
    <property type="entry name" value="Ribosomal protein S5 domain 2-like"/>
    <property type="match status" value="1"/>
</dbReference>
<keyword evidence="3 6" id="KW-0255">Endonuclease</keyword>
<sequence length="111" mass="13183">MKENKIRKNKEFRHVYRRGKSYSNRLLVLYICKNRCNINRLGVSVSKKVGKSVIRNRVKRLIKESYRLNLDENMKKGYDLVFIARNSSNDKDYKDIENALINLLKKAGIYN</sequence>
<comment type="catalytic activity">
    <reaction evidence="6">
        <text>Endonucleolytic cleavage of RNA, removing 5'-extranucleotides from tRNA precursor.</text>
        <dbReference type="EC" id="3.1.26.5"/>
    </reaction>
</comment>
<dbReference type="InterPro" id="IPR020568">
    <property type="entry name" value="Ribosomal_Su5_D2-typ_SF"/>
</dbReference>
<dbReference type="GO" id="GO:0004526">
    <property type="term" value="F:ribonuclease P activity"/>
    <property type="evidence" value="ECO:0007669"/>
    <property type="project" value="UniProtKB-UniRule"/>
</dbReference>
<dbReference type="NCBIfam" id="TIGR00188">
    <property type="entry name" value="rnpA"/>
    <property type="match status" value="1"/>
</dbReference>
<proteinExistence type="inferred from homology"/>
<comment type="function">
    <text evidence="6">RNaseP catalyzes the removal of the 5'-leader sequence from pre-tRNA to produce the mature 5'-terminus. It can also cleave other RNA substrates such as 4.5S RNA. The protein component plays an auxiliary but essential role in vivo by binding to the 5'-leader sequence and broadening the substrate specificity of the ribozyme.</text>
</comment>
<evidence type="ECO:0000313" key="8">
    <source>
        <dbReference type="EMBL" id="KIS21931.1"/>
    </source>
</evidence>
<protein>
    <recommendedName>
        <fullName evidence="6 7">Ribonuclease P protein component</fullName>
        <shortName evidence="6">RNase P protein</shortName>
        <shortName evidence="6">RNaseP protein</shortName>
        <ecNumber evidence="6 7">3.1.26.5</ecNumber>
    </recommendedName>
    <alternativeName>
        <fullName evidence="6">Protein C5</fullName>
    </alternativeName>
</protein>
<keyword evidence="5 6" id="KW-0694">RNA-binding</keyword>
<comment type="subunit">
    <text evidence="6">Consists of a catalytic RNA component (M1 or rnpB) and a protein subunit.</text>
</comment>
<dbReference type="HAMAP" id="MF_00227">
    <property type="entry name" value="RNase_P"/>
    <property type="match status" value="1"/>
</dbReference>
<dbReference type="RefSeq" id="WP_003488046.1">
    <property type="nucleotide sequence ID" value="NZ_JXSU01000009.1"/>
</dbReference>
<evidence type="ECO:0000313" key="9">
    <source>
        <dbReference type="Proteomes" id="UP000032250"/>
    </source>
</evidence>
<reference evidence="8 9" key="1">
    <citation type="submission" date="2014-06" db="EMBL/GenBank/DDBJ databases">
        <title>Genome characterization of distinct group I Clostridium botulinum lineages.</title>
        <authorList>
            <person name="Giordani F."/>
            <person name="Anselmo A."/>
            <person name="Fillo S."/>
            <person name="Palozzi A.M."/>
            <person name="Fortunato A."/>
            <person name="Gentile B."/>
            <person name="Ciammaruconi A."/>
            <person name="Anniballi F."/>
            <person name="De Medici D."/>
            <person name="Lista F."/>
        </authorList>
    </citation>
    <scope>NUCLEOTIDE SEQUENCE [LARGE SCALE GENOMIC DNA]</scope>
    <source>
        <strain evidence="8 9">B2 450</strain>
    </source>
</reference>
<dbReference type="OrthoDB" id="9810867at2"/>
<dbReference type="Proteomes" id="UP000032250">
    <property type="component" value="Unassembled WGS sequence"/>
</dbReference>
<dbReference type="PATRIC" id="fig|1379739.3.peg.4191"/>
<dbReference type="Gene3D" id="3.30.230.10">
    <property type="match status" value="1"/>
</dbReference>
<evidence type="ECO:0000256" key="5">
    <source>
        <dbReference type="ARBA" id="ARBA00022884"/>
    </source>
</evidence>
<name>A0A0D1BT28_CLOBO</name>
<comment type="caution">
    <text evidence="8">The sequence shown here is derived from an EMBL/GenBank/DDBJ whole genome shotgun (WGS) entry which is preliminary data.</text>
</comment>
<dbReference type="FunFam" id="3.30.230.10:FF:000106">
    <property type="entry name" value="Ribonuclease P protein component"/>
    <property type="match status" value="1"/>
</dbReference>
<keyword evidence="1 6" id="KW-0819">tRNA processing</keyword>
<dbReference type="GO" id="GO:0001682">
    <property type="term" value="P:tRNA 5'-leader removal"/>
    <property type="evidence" value="ECO:0007669"/>
    <property type="project" value="UniProtKB-UniRule"/>
</dbReference>
<dbReference type="PANTHER" id="PTHR33992:SF1">
    <property type="entry name" value="RIBONUCLEASE P PROTEIN COMPONENT"/>
    <property type="match status" value="1"/>
</dbReference>
<dbReference type="InterPro" id="IPR014721">
    <property type="entry name" value="Ribsml_uS5_D2-typ_fold_subgr"/>
</dbReference>
<dbReference type="GO" id="GO:0000049">
    <property type="term" value="F:tRNA binding"/>
    <property type="evidence" value="ECO:0007669"/>
    <property type="project" value="UniProtKB-UniRule"/>
</dbReference>
<dbReference type="InterPro" id="IPR000100">
    <property type="entry name" value="RNase_P"/>
</dbReference>
<evidence type="ECO:0000256" key="7">
    <source>
        <dbReference type="NCBIfam" id="TIGR00188"/>
    </source>
</evidence>
<dbReference type="EMBL" id="JXSU01000009">
    <property type="protein sequence ID" value="KIS21931.1"/>
    <property type="molecule type" value="Genomic_DNA"/>
</dbReference>
<dbReference type="GO" id="GO:0042781">
    <property type="term" value="F:3'-tRNA processing endoribonuclease activity"/>
    <property type="evidence" value="ECO:0007669"/>
    <property type="project" value="TreeGrafter"/>
</dbReference>
<evidence type="ECO:0000256" key="2">
    <source>
        <dbReference type="ARBA" id="ARBA00022722"/>
    </source>
</evidence>
<keyword evidence="2 6" id="KW-0540">Nuclease</keyword>
<dbReference type="PANTHER" id="PTHR33992">
    <property type="entry name" value="RIBONUCLEASE P PROTEIN COMPONENT"/>
    <property type="match status" value="1"/>
</dbReference>
<dbReference type="GO" id="GO:0030677">
    <property type="term" value="C:ribonuclease P complex"/>
    <property type="evidence" value="ECO:0007669"/>
    <property type="project" value="TreeGrafter"/>
</dbReference>
<evidence type="ECO:0000256" key="4">
    <source>
        <dbReference type="ARBA" id="ARBA00022801"/>
    </source>
</evidence>
<evidence type="ECO:0000256" key="6">
    <source>
        <dbReference type="HAMAP-Rule" id="MF_00227"/>
    </source>
</evidence>
<dbReference type="EC" id="3.1.26.5" evidence="6 7"/>
<organism evidence="8 9">
    <name type="scientific">Clostridium botulinum B2 450</name>
    <dbReference type="NCBI Taxonomy" id="1379739"/>
    <lineage>
        <taxon>Bacteria</taxon>
        <taxon>Bacillati</taxon>
        <taxon>Bacillota</taxon>
        <taxon>Clostridia</taxon>
        <taxon>Eubacteriales</taxon>
        <taxon>Clostridiaceae</taxon>
        <taxon>Clostridium</taxon>
    </lineage>
</organism>
<gene>
    <name evidence="6" type="primary">rnpA</name>
    <name evidence="8" type="ORF">N495_19175</name>
</gene>
<dbReference type="AlphaFoldDB" id="A0A0D1BT28"/>
<evidence type="ECO:0000256" key="3">
    <source>
        <dbReference type="ARBA" id="ARBA00022759"/>
    </source>
</evidence>
<dbReference type="HOGENOM" id="CLU_117179_9_3_9"/>
<accession>A0A0D1BT28</accession>
<keyword evidence="4 6" id="KW-0378">Hydrolase</keyword>
<evidence type="ECO:0000256" key="1">
    <source>
        <dbReference type="ARBA" id="ARBA00022694"/>
    </source>
</evidence>
<comment type="similarity">
    <text evidence="6">Belongs to the RnpA family.</text>
</comment>